<reference evidence="2 3" key="3">
    <citation type="journal article" date="2013" name="Rice">
        <title>Improvement of the Oryza sativa Nipponbare reference genome using next generation sequence and optical map data.</title>
        <authorList>
            <person name="Kawahara Y."/>
            <person name="de la Bastide M."/>
            <person name="Hamilton J.P."/>
            <person name="Kanamori H."/>
            <person name="McCombie W.R."/>
            <person name="Ouyang S."/>
            <person name="Schwartz D.C."/>
            <person name="Tanaka T."/>
            <person name="Wu J."/>
            <person name="Zhou S."/>
            <person name="Childs K.L."/>
            <person name="Davidson R.M."/>
            <person name="Lin H."/>
            <person name="Quesada-Ocampo L."/>
            <person name="Vaillancourt B."/>
            <person name="Sakai H."/>
            <person name="Lee S.S."/>
            <person name="Kim J."/>
            <person name="Numa H."/>
            <person name="Itoh T."/>
            <person name="Buell C.R."/>
            <person name="Matsumoto T."/>
        </authorList>
    </citation>
    <scope>NUCLEOTIDE SEQUENCE [LARGE SCALE GENOMIC DNA]</scope>
    <source>
        <strain evidence="3">cv. Nipponbare</strain>
    </source>
</reference>
<accession>A0A0P0VPB0</accession>
<dbReference type="Gramene" id="Os02t0731800-00">
    <property type="protein sequence ID" value="Os02t0731800-00"/>
    <property type="gene ID" value="Os02g0731800"/>
</dbReference>
<name>A0A0P0VPB0_ORYSJ</name>
<keyword evidence="3" id="KW-1185">Reference proteome</keyword>
<evidence type="ECO:0000313" key="2">
    <source>
        <dbReference type="EMBL" id="BAS80758.1"/>
    </source>
</evidence>
<dbReference type="AlphaFoldDB" id="A0A0P0VPB0"/>
<protein>
    <submittedName>
        <fullName evidence="2">Os02g0731800 protein</fullName>
    </submittedName>
</protein>
<feature type="region of interest" description="Disordered" evidence="1">
    <location>
        <begin position="56"/>
        <end position="95"/>
    </location>
</feature>
<proteinExistence type="predicted"/>
<reference evidence="2 3" key="2">
    <citation type="journal article" date="2013" name="Plant Cell Physiol.">
        <title>Rice Annotation Project Database (RAP-DB): an integrative and interactive database for rice genomics.</title>
        <authorList>
            <person name="Sakai H."/>
            <person name="Lee S.S."/>
            <person name="Tanaka T."/>
            <person name="Numa H."/>
            <person name="Kim J."/>
            <person name="Kawahara Y."/>
            <person name="Wakimoto H."/>
            <person name="Yang C.C."/>
            <person name="Iwamoto M."/>
            <person name="Abe T."/>
            <person name="Yamada Y."/>
            <person name="Muto A."/>
            <person name="Inokuchi H."/>
            <person name="Ikemura T."/>
            <person name="Matsumoto T."/>
            <person name="Sasaki T."/>
            <person name="Itoh T."/>
        </authorList>
    </citation>
    <scope>NUCLEOTIDE SEQUENCE [LARGE SCALE GENOMIC DNA]</scope>
    <source>
        <strain evidence="3">cv. Nipponbare</strain>
    </source>
</reference>
<evidence type="ECO:0000256" key="1">
    <source>
        <dbReference type="SAM" id="MobiDB-lite"/>
    </source>
</evidence>
<sequence length="118" mass="13049">MVPRAGPCAIVRLGDGARGGGGGGALDEPALHPRPFLGVQLPHLVPYLLGEQPRTPLLPVPRHPRLPPRAVHPRPHRHHPHLRAMPAPSRSPQPLHQHSFRFSMHVACASMRVWTTRY</sequence>
<evidence type="ECO:0000313" key="3">
    <source>
        <dbReference type="Proteomes" id="UP000059680"/>
    </source>
</evidence>
<reference evidence="3" key="1">
    <citation type="journal article" date="2005" name="Nature">
        <title>The map-based sequence of the rice genome.</title>
        <authorList>
            <consortium name="International rice genome sequencing project (IRGSP)"/>
            <person name="Matsumoto T."/>
            <person name="Wu J."/>
            <person name="Kanamori H."/>
            <person name="Katayose Y."/>
            <person name="Fujisawa M."/>
            <person name="Namiki N."/>
            <person name="Mizuno H."/>
            <person name="Yamamoto K."/>
            <person name="Antonio B.A."/>
            <person name="Baba T."/>
            <person name="Sakata K."/>
            <person name="Nagamura Y."/>
            <person name="Aoki H."/>
            <person name="Arikawa K."/>
            <person name="Arita K."/>
            <person name="Bito T."/>
            <person name="Chiden Y."/>
            <person name="Fujitsuka N."/>
            <person name="Fukunaka R."/>
            <person name="Hamada M."/>
            <person name="Harada C."/>
            <person name="Hayashi A."/>
            <person name="Hijishita S."/>
            <person name="Honda M."/>
            <person name="Hosokawa S."/>
            <person name="Ichikawa Y."/>
            <person name="Idonuma A."/>
            <person name="Iijima M."/>
            <person name="Ikeda M."/>
            <person name="Ikeno M."/>
            <person name="Ito K."/>
            <person name="Ito S."/>
            <person name="Ito T."/>
            <person name="Ito Y."/>
            <person name="Ito Y."/>
            <person name="Iwabuchi A."/>
            <person name="Kamiya K."/>
            <person name="Karasawa W."/>
            <person name="Kurita K."/>
            <person name="Katagiri S."/>
            <person name="Kikuta A."/>
            <person name="Kobayashi H."/>
            <person name="Kobayashi N."/>
            <person name="Machita K."/>
            <person name="Maehara T."/>
            <person name="Masukawa M."/>
            <person name="Mizubayashi T."/>
            <person name="Mukai Y."/>
            <person name="Nagasaki H."/>
            <person name="Nagata Y."/>
            <person name="Naito S."/>
            <person name="Nakashima M."/>
            <person name="Nakama Y."/>
            <person name="Nakamichi Y."/>
            <person name="Nakamura M."/>
            <person name="Meguro A."/>
            <person name="Negishi M."/>
            <person name="Ohta I."/>
            <person name="Ohta T."/>
            <person name="Okamoto M."/>
            <person name="Ono N."/>
            <person name="Saji S."/>
            <person name="Sakaguchi M."/>
            <person name="Sakai K."/>
            <person name="Shibata M."/>
            <person name="Shimokawa T."/>
            <person name="Song J."/>
            <person name="Takazaki Y."/>
            <person name="Terasawa K."/>
            <person name="Tsugane M."/>
            <person name="Tsuji K."/>
            <person name="Ueda S."/>
            <person name="Waki K."/>
            <person name="Yamagata H."/>
            <person name="Yamamoto M."/>
            <person name="Yamamoto S."/>
            <person name="Yamane H."/>
            <person name="Yoshiki S."/>
            <person name="Yoshihara R."/>
            <person name="Yukawa K."/>
            <person name="Zhong H."/>
            <person name="Yano M."/>
            <person name="Yuan Q."/>
            <person name="Ouyang S."/>
            <person name="Liu J."/>
            <person name="Jones K.M."/>
            <person name="Gansberger K."/>
            <person name="Moffat K."/>
            <person name="Hill J."/>
            <person name="Bera J."/>
            <person name="Fadrosh D."/>
            <person name="Jin S."/>
            <person name="Johri S."/>
            <person name="Kim M."/>
            <person name="Overton L."/>
            <person name="Reardon M."/>
            <person name="Tsitrin T."/>
            <person name="Vuong H."/>
            <person name="Weaver B."/>
            <person name="Ciecko A."/>
            <person name="Tallon L."/>
            <person name="Jackson J."/>
            <person name="Pai G."/>
            <person name="Aken S.V."/>
            <person name="Utterback T."/>
            <person name="Reidmuller S."/>
            <person name="Feldblyum T."/>
            <person name="Hsiao J."/>
            <person name="Zismann V."/>
            <person name="Iobst S."/>
            <person name="de Vazeille A.R."/>
            <person name="Buell C.R."/>
            <person name="Ying K."/>
            <person name="Li Y."/>
            <person name="Lu T."/>
            <person name="Huang Y."/>
            <person name="Zhao Q."/>
            <person name="Feng Q."/>
            <person name="Zhang L."/>
            <person name="Zhu J."/>
            <person name="Weng Q."/>
            <person name="Mu J."/>
            <person name="Lu Y."/>
            <person name="Fan D."/>
            <person name="Liu Y."/>
            <person name="Guan J."/>
            <person name="Zhang Y."/>
            <person name="Yu S."/>
            <person name="Liu X."/>
            <person name="Zhang Y."/>
            <person name="Hong G."/>
            <person name="Han B."/>
            <person name="Choisne N."/>
            <person name="Demange N."/>
            <person name="Orjeda G."/>
            <person name="Samain S."/>
            <person name="Cattolico L."/>
            <person name="Pelletier E."/>
            <person name="Couloux A."/>
            <person name="Segurens B."/>
            <person name="Wincker P."/>
            <person name="D'Hont A."/>
            <person name="Scarpelli C."/>
            <person name="Weissenbach J."/>
            <person name="Salanoubat M."/>
            <person name="Quetier F."/>
            <person name="Yu Y."/>
            <person name="Kim H.R."/>
            <person name="Rambo T."/>
            <person name="Currie J."/>
            <person name="Collura K."/>
            <person name="Luo M."/>
            <person name="Yang T."/>
            <person name="Ammiraju J.S.S."/>
            <person name="Engler F."/>
            <person name="Soderlund C."/>
            <person name="Wing R.A."/>
            <person name="Palmer L.E."/>
            <person name="de la Bastide M."/>
            <person name="Spiegel L."/>
            <person name="Nascimento L."/>
            <person name="Zutavern T."/>
            <person name="O'Shaughnessy A."/>
            <person name="Dike S."/>
            <person name="Dedhia N."/>
            <person name="Preston R."/>
            <person name="Balija V."/>
            <person name="McCombie W.R."/>
            <person name="Chow T."/>
            <person name="Chen H."/>
            <person name="Chung M."/>
            <person name="Chen C."/>
            <person name="Shaw J."/>
            <person name="Wu H."/>
            <person name="Hsiao K."/>
            <person name="Chao Y."/>
            <person name="Chu M."/>
            <person name="Cheng C."/>
            <person name="Hour A."/>
            <person name="Lee P."/>
            <person name="Lin S."/>
            <person name="Lin Y."/>
            <person name="Liou J."/>
            <person name="Liu S."/>
            <person name="Hsing Y."/>
            <person name="Raghuvanshi S."/>
            <person name="Mohanty A."/>
            <person name="Bharti A.K."/>
            <person name="Gaur A."/>
            <person name="Gupta V."/>
            <person name="Kumar D."/>
            <person name="Ravi V."/>
            <person name="Vij S."/>
            <person name="Kapur A."/>
            <person name="Khurana P."/>
            <person name="Khurana P."/>
            <person name="Khurana J.P."/>
            <person name="Tyagi A.K."/>
            <person name="Gaikwad K."/>
            <person name="Singh A."/>
            <person name="Dalal V."/>
            <person name="Srivastava S."/>
            <person name="Dixit A."/>
            <person name="Pal A.K."/>
            <person name="Ghazi I.A."/>
            <person name="Yadav M."/>
            <person name="Pandit A."/>
            <person name="Bhargava A."/>
            <person name="Sureshbabu K."/>
            <person name="Batra K."/>
            <person name="Sharma T.R."/>
            <person name="Mohapatra T."/>
            <person name="Singh N.K."/>
            <person name="Messing J."/>
            <person name="Nelson A.B."/>
            <person name="Fuks G."/>
            <person name="Kavchok S."/>
            <person name="Keizer G."/>
            <person name="Linton E."/>
            <person name="Llaca V."/>
            <person name="Song R."/>
            <person name="Tanyolac B."/>
            <person name="Young S."/>
            <person name="Ho-Il K."/>
            <person name="Hahn J.H."/>
            <person name="Sangsakoo G."/>
            <person name="Vanavichit A."/>
            <person name="de Mattos Luiz.A.T."/>
            <person name="Zimmer P.D."/>
            <person name="Malone G."/>
            <person name="Dellagostin O."/>
            <person name="de Oliveira A.C."/>
            <person name="Bevan M."/>
            <person name="Bancroft I."/>
            <person name="Minx P."/>
            <person name="Cordum H."/>
            <person name="Wilson R."/>
            <person name="Cheng Z."/>
            <person name="Jin W."/>
            <person name="Jiang J."/>
            <person name="Leong S.A."/>
            <person name="Iwama H."/>
            <person name="Gojobori T."/>
            <person name="Itoh T."/>
            <person name="Niimura Y."/>
            <person name="Fujii Y."/>
            <person name="Habara T."/>
            <person name="Sakai H."/>
            <person name="Sato Y."/>
            <person name="Wilson G."/>
            <person name="Kumar K."/>
            <person name="McCouch S."/>
            <person name="Juretic N."/>
            <person name="Hoen D."/>
            <person name="Wright S."/>
            <person name="Bruskiewich R."/>
            <person name="Bureau T."/>
            <person name="Miyao A."/>
            <person name="Hirochika H."/>
            <person name="Nishikawa T."/>
            <person name="Kadowaki K."/>
            <person name="Sugiura M."/>
            <person name="Burr B."/>
            <person name="Sasaki T."/>
        </authorList>
    </citation>
    <scope>NUCLEOTIDE SEQUENCE [LARGE SCALE GENOMIC DNA]</scope>
    <source>
        <strain evidence="3">cv. Nipponbare</strain>
    </source>
</reference>
<dbReference type="EMBL" id="AP014958">
    <property type="protein sequence ID" value="BAS80758.1"/>
    <property type="molecule type" value="Genomic_DNA"/>
</dbReference>
<dbReference type="PaxDb" id="39947-A0A0P0VPB0"/>
<dbReference type="Proteomes" id="UP000059680">
    <property type="component" value="Chromosome 2"/>
</dbReference>
<dbReference type="InParanoid" id="A0A0P0VPB0"/>
<feature type="compositionally biased region" description="Basic residues" evidence="1">
    <location>
        <begin position="62"/>
        <end position="82"/>
    </location>
</feature>
<gene>
    <name evidence="2" type="ordered locus">Os02g0731800</name>
    <name evidence="2" type="ORF">OSNPB_020731800</name>
</gene>
<organism evidence="2 3">
    <name type="scientific">Oryza sativa subsp. japonica</name>
    <name type="common">Rice</name>
    <dbReference type="NCBI Taxonomy" id="39947"/>
    <lineage>
        <taxon>Eukaryota</taxon>
        <taxon>Viridiplantae</taxon>
        <taxon>Streptophyta</taxon>
        <taxon>Embryophyta</taxon>
        <taxon>Tracheophyta</taxon>
        <taxon>Spermatophyta</taxon>
        <taxon>Magnoliopsida</taxon>
        <taxon>Liliopsida</taxon>
        <taxon>Poales</taxon>
        <taxon>Poaceae</taxon>
        <taxon>BOP clade</taxon>
        <taxon>Oryzoideae</taxon>
        <taxon>Oryzeae</taxon>
        <taxon>Oryzinae</taxon>
        <taxon>Oryza</taxon>
        <taxon>Oryza sativa</taxon>
    </lineage>
</organism>